<accession>A0A7Z0ASH4</accession>
<evidence type="ECO:0008006" key="3">
    <source>
        <dbReference type="Google" id="ProtNLM"/>
    </source>
</evidence>
<protein>
    <recommendedName>
        <fullName evidence="3">Beta-ketoadipyl CoA thiolase</fullName>
    </recommendedName>
</protein>
<gene>
    <name evidence="1" type="ORF">GGI52_000696</name>
</gene>
<evidence type="ECO:0000313" key="2">
    <source>
        <dbReference type="Proteomes" id="UP000553035"/>
    </source>
</evidence>
<dbReference type="EMBL" id="JACCAT010000001">
    <property type="protein sequence ID" value="NYH07653.1"/>
    <property type="molecule type" value="Genomic_DNA"/>
</dbReference>
<reference evidence="1 2" key="1">
    <citation type="submission" date="2020-07" db="EMBL/GenBank/DDBJ databases">
        <title>Exploring microbial biodiversity for novel pathways involved in the catabolism of aromatic compounds derived from lignin.</title>
        <authorList>
            <person name="Elkins J."/>
        </authorList>
    </citation>
    <scope>NUCLEOTIDE SEQUENCE [LARGE SCALE GENOMIC DNA]</scope>
    <source>
        <strain evidence="1 2">VanB</strain>
    </source>
</reference>
<organism evidence="1 2">
    <name type="scientific">Pseudomonas moraviensis</name>
    <dbReference type="NCBI Taxonomy" id="321662"/>
    <lineage>
        <taxon>Bacteria</taxon>
        <taxon>Pseudomonadati</taxon>
        <taxon>Pseudomonadota</taxon>
        <taxon>Gammaproteobacteria</taxon>
        <taxon>Pseudomonadales</taxon>
        <taxon>Pseudomonadaceae</taxon>
        <taxon>Pseudomonas</taxon>
    </lineage>
</organism>
<evidence type="ECO:0000313" key="1">
    <source>
        <dbReference type="EMBL" id="NYH07653.1"/>
    </source>
</evidence>
<name>A0A7Z0ASH4_9PSED</name>
<comment type="caution">
    <text evidence="1">The sequence shown here is derived from an EMBL/GenBank/DDBJ whole genome shotgun (WGS) entry which is preliminary data.</text>
</comment>
<proteinExistence type="predicted"/>
<dbReference type="Proteomes" id="UP000553035">
    <property type="component" value="Unassembled WGS sequence"/>
</dbReference>
<dbReference type="AlphaFoldDB" id="A0A7Z0ASH4"/>
<sequence>MSIAAGPGQRLMLITHAPPARSLKQETDAASVLIWCRSRLQHGSPDRLPDNTAACPGERLLVNRLNDSLQCVHQTFISTHTGSTVTKDELRAELERQEQRYKEVYGGEVTTYAAQPEPERKAWRKRPTVQDQVFQQELKKMEEELKAEEP</sequence>